<reference evidence="1" key="1">
    <citation type="journal article" date="2020" name="Stud. Mycol.">
        <title>101 Dothideomycetes genomes: a test case for predicting lifestyles and emergence of pathogens.</title>
        <authorList>
            <person name="Haridas S."/>
            <person name="Albert R."/>
            <person name="Binder M."/>
            <person name="Bloem J."/>
            <person name="Labutti K."/>
            <person name="Salamov A."/>
            <person name="Andreopoulos B."/>
            <person name="Baker S."/>
            <person name="Barry K."/>
            <person name="Bills G."/>
            <person name="Bluhm B."/>
            <person name="Cannon C."/>
            <person name="Castanera R."/>
            <person name="Culley D."/>
            <person name="Daum C."/>
            <person name="Ezra D."/>
            <person name="Gonzalez J."/>
            <person name="Henrissat B."/>
            <person name="Kuo A."/>
            <person name="Liang C."/>
            <person name="Lipzen A."/>
            <person name="Lutzoni F."/>
            <person name="Magnuson J."/>
            <person name="Mondo S."/>
            <person name="Nolan M."/>
            <person name="Ohm R."/>
            <person name="Pangilinan J."/>
            <person name="Park H.-J."/>
            <person name="Ramirez L."/>
            <person name="Alfaro M."/>
            <person name="Sun H."/>
            <person name="Tritt A."/>
            <person name="Yoshinaga Y."/>
            <person name="Zwiers L.-H."/>
            <person name="Turgeon B."/>
            <person name="Goodwin S."/>
            <person name="Spatafora J."/>
            <person name="Crous P."/>
            <person name="Grigoriev I."/>
        </authorList>
    </citation>
    <scope>NUCLEOTIDE SEQUENCE</scope>
    <source>
        <strain evidence="1">ATCC 200398</strain>
    </source>
</reference>
<organism evidence="1 2">
    <name type="scientific">Lindgomyces ingoldianus</name>
    <dbReference type="NCBI Taxonomy" id="673940"/>
    <lineage>
        <taxon>Eukaryota</taxon>
        <taxon>Fungi</taxon>
        <taxon>Dikarya</taxon>
        <taxon>Ascomycota</taxon>
        <taxon>Pezizomycotina</taxon>
        <taxon>Dothideomycetes</taxon>
        <taxon>Pleosporomycetidae</taxon>
        <taxon>Pleosporales</taxon>
        <taxon>Lindgomycetaceae</taxon>
        <taxon>Lindgomyces</taxon>
    </lineage>
</organism>
<protein>
    <submittedName>
        <fullName evidence="1">Uncharacterized protein</fullName>
    </submittedName>
</protein>
<sequence>MFRFFVILLCVTILFPADPVLAQKAIKIIATRVYHCAANVSAVVVNNSSAIEVLYDTSKSGTSLAASGLRIVVPQSKQQCFVNIEFAWEPAEDKVAVESVTTKGAVRLDKGVRMSVDTVAVWKNQPTPTNFTQAIASGPLETDAFELISRNSSRALWSGCGAMTVQGDSLAVQTTFTVFPDVNAKSAGFGEIGKASVVKQRLNLKWLGSCQDQNYCEQTDRYGGPMCDLK</sequence>
<gene>
    <name evidence="1" type="ORF">BDR25DRAFT_347203</name>
</gene>
<dbReference type="Proteomes" id="UP000799755">
    <property type="component" value="Unassembled WGS sequence"/>
</dbReference>
<keyword evidence="2" id="KW-1185">Reference proteome</keyword>
<evidence type="ECO:0000313" key="1">
    <source>
        <dbReference type="EMBL" id="KAF2463432.1"/>
    </source>
</evidence>
<name>A0ACB6QBD9_9PLEO</name>
<accession>A0ACB6QBD9</accession>
<evidence type="ECO:0000313" key="2">
    <source>
        <dbReference type="Proteomes" id="UP000799755"/>
    </source>
</evidence>
<comment type="caution">
    <text evidence="1">The sequence shown here is derived from an EMBL/GenBank/DDBJ whole genome shotgun (WGS) entry which is preliminary data.</text>
</comment>
<dbReference type="EMBL" id="MU003550">
    <property type="protein sequence ID" value="KAF2463432.1"/>
    <property type="molecule type" value="Genomic_DNA"/>
</dbReference>
<proteinExistence type="predicted"/>